<feature type="compositionally biased region" description="Polar residues" evidence="9">
    <location>
        <begin position="365"/>
        <end position="376"/>
    </location>
</feature>
<comment type="similarity">
    <text evidence="3">Belongs to the VTA1 family.</text>
</comment>
<dbReference type="Pfam" id="PF18097">
    <property type="entry name" value="Vta1_C"/>
    <property type="match status" value="1"/>
</dbReference>
<dbReference type="PANTHER" id="PTHR46009">
    <property type="entry name" value="VACUOLAR PROTEIN SORTING-ASSOCIATED PROTEIN VTA1 HOMOLOG"/>
    <property type="match status" value="1"/>
</dbReference>
<evidence type="ECO:0000256" key="5">
    <source>
        <dbReference type="ARBA" id="ARBA00022490"/>
    </source>
</evidence>
<evidence type="ECO:0000256" key="1">
    <source>
        <dbReference type="ARBA" id="ARBA00004481"/>
    </source>
</evidence>
<dbReference type="RefSeq" id="XP_007677682.1">
    <property type="nucleotide sequence ID" value="XM_007679492.1"/>
</dbReference>
<dbReference type="Proteomes" id="UP000011761">
    <property type="component" value="Unassembled WGS sequence"/>
</dbReference>
<dbReference type="OrthoDB" id="391137at2759"/>
<feature type="compositionally biased region" description="Low complexity" evidence="9">
    <location>
        <begin position="431"/>
        <end position="450"/>
    </location>
</feature>
<sequence length="515" mass="54654">MATPLPGKLKSAGIQPFATRAAQLEKYRPIVSYWCEYYALQQILSKQLHIGDNDSQNYAIHLMDKLEQTKAANTTNDAIIDDIAAKAYVENFALETFHRADEAQRGHHVTRQTADTFQAAATFIDLLTIWGPLDQEMAAKSKFAKYHALRIAKAIKAGEDPNASNPVVAEEAPPALPMDDGIDAELKAMESQSQQQNDGTRTESFYQKATVENAEDPSPPNPSAPHPDMDKLSHRPTYPIRAMSETSQSMSQASETNHDDVSPIEPSEGQQQQQRHSSLGGGYFPSTPADTFPAITEKDEEAGKEREGQGEEEKDTPMPDSDADAKKDDGEGEGGGGAPPKTPPIVAPQPTTYQRLDNPAEFYSANATTTTVTSPSARGAASELTPLPPPLNGGGGGGGGGGGSAGSFHPDVETTSLPGRSTPAPTPAPAPYRYRNAPPAPTSTAGPAASHQPPVRAGGEVASGRTPPTRGYNTDDESVLSAQKHAKWAISALNFEDVATAVRELRGALRDLGAG</sequence>
<feature type="domain" description="Vta1/callose synthase N-terminal" evidence="10">
    <location>
        <begin position="14"/>
        <end position="156"/>
    </location>
</feature>
<dbReference type="KEGG" id="bcom:BAUCODRAFT_149040"/>
<keyword evidence="13" id="KW-1185">Reference proteome</keyword>
<accession>M2MEM1</accession>
<gene>
    <name evidence="12" type="ORF">BAUCODRAFT_149040</name>
</gene>
<evidence type="ECO:0000256" key="7">
    <source>
        <dbReference type="ARBA" id="ARBA00022927"/>
    </source>
</evidence>
<dbReference type="GO" id="GO:0005771">
    <property type="term" value="C:multivesicular body"/>
    <property type="evidence" value="ECO:0007669"/>
    <property type="project" value="TreeGrafter"/>
</dbReference>
<dbReference type="EMBL" id="KB445557">
    <property type="protein sequence ID" value="EMC95006.1"/>
    <property type="molecule type" value="Genomic_DNA"/>
</dbReference>
<feature type="region of interest" description="Disordered" evidence="9">
    <location>
        <begin position="160"/>
        <end position="180"/>
    </location>
</feature>
<dbReference type="GO" id="GO:0032511">
    <property type="term" value="P:late endosome to vacuole transport via multivesicular body sorting pathway"/>
    <property type="evidence" value="ECO:0007669"/>
    <property type="project" value="InterPro"/>
</dbReference>
<evidence type="ECO:0000256" key="2">
    <source>
        <dbReference type="ARBA" id="ARBA00004496"/>
    </source>
</evidence>
<dbReference type="GeneID" id="19108923"/>
<evidence type="ECO:0000259" key="11">
    <source>
        <dbReference type="Pfam" id="PF18097"/>
    </source>
</evidence>
<evidence type="ECO:0000256" key="3">
    <source>
        <dbReference type="ARBA" id="ARBA00007895"/>
    </source>
</evidence>
<evidence type="ECO:0000313" key="13">
    <source>
        <dbReference type="Proteomes" id="UP000011761"/>
    </source>
</evidence>
<feature type="region of interest" description="Disordered" evidence="9">
    <location>
        <begin position="211"/>
        <end position="479"/>
    </location>
</feature>
<evidence type="ECO:0000256" key="9">
    <source>
        <dbReference type="SAM" id="MobiDB-lite"/>
    </source>
</evidence>
<feature type="compositionally biased region" description="Polar residues" evidence="9">
    <location>
        <begin position="268"/>
        <end position="277"/>
    </location>
</feature>
<protein>
    <recommendedName>
        <fullName evidence="14">Vta1 C-terminal domain-containing protein</fullName>
    </recommendedName>
</protein>
<dbReference type="AlphaFoldDB" id="M2MEM1"/>
<dbReference type="Gene3D" id="1.20.5.420">
    <property type="entry name" value="Immunoglobulin FC, subunit C"/>
    <property type="match status" value="1"/>
</dbReference>
<dbReference type="eggNOG" id="KOG0917">
    <property type="taxonomic scope" value="Eukaryota"/>
</dbReference>
<evidence type="ECO:0000256" key="6">
    <source>
        <dbReference type="ARBA" id="ARBA00022753"/>
    </source>
</evidence>
<keyword evidence="6" id="KW-0967">Endosome</keyword>
<feature type="compositionally biased region" description="Gly residues" evidence="9">
    <location>
        <begin position="392"/>
        <end position="405"/>
    </location>
</feature>
<dbReference type="InterPro" id="IPR023175">
    <property type="entry name" value="Vta1/CALS_N_sf"/>
</dbReference>
<evidence type="ECO:0000256" key="8">
    <source>
        <dbReference type="ARBA" id="ARBA00023136"/>
    </source>
</evidence>
<dbReference type="PANTHER" id="PTHR46009:SF1">
    <property type="entry name" value="VACUOLAR PROTEIN SORTING-ASSOCIATED PROTEIN VTA1 HOMOLOG"/>
    <property type="match status" value="1"/>
</dbReference>
<keyword evidence="8" id="KW-0472">Membrane</keyword>
<comment type="subcellular location">
    <subcellularLocation>
        <location evidence="2">Cytoplasm</location>
    </subcellularLocation>
    <subcellularLocation>
        <location evidence="1">Endosome membrane</location>
        <topology evidence="1">Peripheral membrane protein</topology>
    </subcellularLocation>
</comment>
<proteinExistence type="inferred from homology"/>
<reference evidence="12 13" key="1">
    <citation type="journal article" date="2012" name="PLoS Pathog.">
        <title>Diverse lifestyles and strategies of plant pathogenesis encoded in the genomes of eighteen Dothideomycetes fungi.</title>
        <authorList>
            <person name="Ohm R.A."/>
            <person name="Feau N."/>
            <person name="Henrissat B."/>
            <person name="Schoch C.L."/>
            <person name="Horwitz B.A."/>
            <person name="Barry K.W."/>
            <person name="Condon B.J."/>
            <person name="Copeland A.C."/>
            <person name="Dhillon B."/>
            <person name="Glaser F."/>
            <person name="Hesse C.N."/>
            <person name="Kosti I."/>
            <person name="LaButti K."/>
            <person name="Lindquist E.A."/>
            <person name="Lucas S."/>
            <person name="Salamov A.A."/>
            <person name="Bradshaw R.E."/>
            <person name="Ciuffetti L."/>
            <person name="Hamelin R.C."/>
            <person name="Kema G.H.J."/>
            <person name="Lawrence C."/>
            <person name="Scott J.A."/>
            <person name="Spatafora J.W."/>
            <person name="Turgeon B.G."/>
            <person name="de Wit P.J.G.M."/>
            <person name="Zhong S."/>
            <person name="Goodwin S.B."/>
            <person name="Grigoriev I.V."/>
        </authorList>
    </citation>
    <scope>NUCLEOTIDE SEQUENCE [LARGE SCALE GENOMIC DNA]</scope>
    <source>
        <strain evidence="12 13">UAMH 10762</strain>
    </source>
</reference>
<keyword evidence="5" id="KW-0963">Cytoplasm</keyword>
<feature type="compositionally biased region" description="Polar residues" evidence="9">
    <location>
        <begin position="244"/>
        <end position="255"/>
    </location>
</feature>
<dbReference type="InterPro" id="IPR041212">
    <property type="entry name" value="Vta1_C"/>
</dbReference>
<evidence type="ECO:0000259" key="10">
    <source>
        <dbReference type="Pfam" id="PF04652"/>
    </source>
</evidence>
<keyword evidence="7" id="KW-0653">Protein transport</keyword>
<evidence type="ECO:0008006" key="14">
    <source>
        <dbReference type="Google" id="ProtNLM"/>
    </source>
</evidence>
<organism evidence="12 13">
    <name type="scientific">Baudoinia panamericana (strain UAMH 10762)</name>
    <name type="common">Angels' share fungus</name>
    <name type="synonym">Baudoinia compniacensis (strain UAMH 10762)</name>
    <dbReference type="NCBI Taxonomy" id="717646"/>
    <lineage>
        <taxon>Eukaryota</taxon>
        <taxon>Fungi</taxon>
        <taxon>Dikarya</taxon>
        <taxon>Ascomycota</taxon>
        <taxon>Pezizomycotina</taxon>
        <taxon>Dothideomycetes</taxon>
        <taxon>Dothideomycetidae</taxon>
        <taxon>Mycosphaerellales</taxon>
        <taxon>Teratosphaeriaceae</taxon>
        <taxon>Baudoinia</taxon>
    </lineage>
</organism>
<dbReference type="Gene3D" id="1.25.40.270">
    <property type="entry name" value="Vacuolar protein sorting-associated protein vta1"/>
    <property type="match status" value="1"/>
</dbReference>
<feature type="compositionally biased region" description="Basic and acidic residues" evidence="9">
    <location>
        <begin position="301"/>
        <end position="329"/>
    </location>
</feature>
<dbReference type="GO" id="GO:0010008">
    <property type="term" value="C:endosome membrane"/>
    <property type="evidence" value="ECO:0007669"/>
    <property type="project" value="UniProtKB-SubCell"/>
</dbReference>
<dbReference type="GO" id="GO:0015031">
    <property type="term" value="P:protein transport"/>
    <property type="evidence" value="ECO:0007669"/>
    <property type="project" value="UniProtKB-KW"/>
</dbReference>
<dbReference type="InterPro" id="IPR039431">
    <property type="entry name" value="Vta1/CALS_N"/>
</dbReference>
<keyword evidence="4" id="KW-0813">Transport</keyword>
<name>M2MEM1_BAUPA</name>
<evidence type="ECO:0000313" key="12">
    <source>
        <dbReference type="EMBL" id="EMC95006.1"/>
    </source>
</evidence>
<feature type="domain" description="Vta1 C-terminal" evidence="11">
    <location>
        <begin position="480"/>
        <end position="510"/>
    </location>
</feature>
<dbReference type="Pfam" id="PF04652">
    <property type="entry name" value="Vta1"/>
    <property type="match status" value="1"/>
</dbReference>
<evidence type="ECO:0000256" key="4">
    <source>
        <dbReference type="ARBA" id="ARBA00022448"/>
    </source>
</evidence>
<dbReference type="STRING" id="717646.M2MEM1"/>
<dbReference type="HOGENOM" id="CLU_030378_0_0_1"/>
<dbReference type="OMA" id="AYWCEYH"/>
<dbReference type="InterPro" id="IPR044538">
    <property type="entry name" value="Vta1-like"/>
</dbReference>